<dbReference type="Proteomes" id="UP001306950">
    <property type="component" value="Unassembled WGS sequence"/>
</dbReference>
<name>A0ABU7VW45_9BACL</name>
<comment type="caution">
    <text evidence="1">The sequence shown here is derived from an EMBL/GenBank/DDBJ whole genome shotgun (WGS) entry which is preliminary data.</text>
</comment>
<dbReference type="RefSeq" id="WP_331848192.1">
    <property type="nucleotide sequence ID" value="NZ_JAZHPZ010000011.1"/>
</dbReference>
<accession>A0ABU7VW45</accession>
<evidence type="ECO:0000313" key="2">
    <source>
        <dbReference type="Proteomes" id="UP001306950"/>
    </source>
</evidence>
<evidence type="ECO:0008006" key="3">
    <source>
        <dbReference type="Google" id="ProtNLM"/>
    </source>
</evidence>
<gene>
    <name evidence="1" type="ORF">V3851_19310</name>
</gene>
<keyword evidence="2" id="KW-1185">Reference proteome</keyword>
<dbReference type="EMBL" id="JAZHPZ010000011">
    <property type="protein sequence ID" value="MEF2967984.1"/>
    <property type="molecule type" value="Genomic_DNA"/>
</dbReference>
<sequence length="106" mass="12156">MEKKTYYVSLQGRSLLEEQGASGYEWTIRATPEEADTISHMLEQIDEKEVSGFLAYTWPWPDSPEGDVNASYQSNIDQLYREIYRLGTEETRSQLGRSLGLETEQG</sequence>
<protein>
    <recommendedName>
        <fullName evidence="3">Hydrolase</fullName>
    </recommendedName>
</protein>
<organism evidence="1 2">
    <name type="scientific">Paenibacillus haidiansis</name>
    <dbReference type="NCBI Taxonomy" id="1574488"/>
    <lineage>
        <taxon>Bacteria</taxon>
        <taxon>Bacillati</taxon>
        <taxon>Bacillota</taxon>
        <taxon>Bacilli</taxon>
        <taxon>Bacillales</taxon>
        <taxon>Paenibacillaceae</taxon>
        <taxon>Paenibacillus</taxon>
    </lineage>
</organism>
<proteinExistence type="predicted"/>
<evidence type="ECO:0000313" key="1">
    <source>
        <dbReference type="EMBL" id="MEF2967984.1"/>
    </source>
</evidence>
<reference evidence="1 2" key="1">
    <citation type="submission" date="2024-02" db="EMBL/GenBank/DDBJ databases">
        <title>A nitrogen-fixing paenibacillus bacterium.</title>
        <authorList>
            <person name="Zhang W.L."/>
            <person name="Chen S.F."/>
        </authorList>
    </citation>
    <scope>NUCLEOTIDE SEQUENCE [LARGE SCALE GENOMIC DNA]</scope>
    <source>
        <strain evidence="1 2">M1</strain>
    </source>
</reference>